<gene>
    <name evidence="1" type="ORF">E2C01_030307</name>
</gene>
<dbReference type="EMBL" id="VSRR010003618">
    <property type="protein sequence ID" value="MPC36840.1"/>
    <property type="molecule type" value="Genomic_DNA"/>
</dbReference>
<protein>
    <submittedName>
        <fullName evidence="1">Uncharacterized protein</fullName>
    </submittedName>
</protein>
<accession>A0A5B7EQ37</accession>
<dbReference type="Proteomes" id="UP000324222">
    <property type="component" value="Unassembled WGS sequence"/>
</dbReference>
<comment type="caution">
    <text evidence="1">The sequence shown here is derived from an EMBL/GenBank/DDBJ whole genome shotgun (WGS) entry which is preliminary data.</text>
</comment>
<organism evidence="1 2">
    <name type="scientific">Portunus trituberculatus</name>
    <name type="common">Swimming crab</name>
    <name type="synonym">Neptunus trituberculatus</name>
    <dbReference type="NCBI Taxonomy" id="210409"/>
    <lineage>
        <taxon>Eukaryota</taxon>
        <taxon>Metazoa</taxon>
        <taxon>Ecdysozoa</taxon>
        <taxon>Arthropoda</taxon>
        <taxon>Crustacea</taxon>
        <taxon>Multicrustacea</taxon>
        <taxon>Malacostraca</taxon>
        <taxon>Eumalacostraca</taxon>
        <taxon>Eucarida</taxon>
        <taxon>Decapoda</taxon>
        <taxon>Pleocyemata</taxon>
        <taxon>Brachyura</taxon>
        <taxon>Eubrachyura</taxon>
        <taxon>Portunoidea</taxon>
        <taxon>Portunidae</taxon>
        <taxon>Portuninae</taxon>
        <taxon>Portunus</taxon>
    </lineage>
</organism>
<sequence>MVVVAAAECVRRELLLLWSVERDGGGGGGGDESSSVTFLLPSTQPAHSLHDIRFNSLRISFSSIQVVSLRLHFSLSYFFGIGIVSKRNTDLVAVARHNMLSHFHSRWFDTSCCNIQQLTATSVLHR</sequence>
<dbReference type="AlphaFoldDB" id="A0A5B7EQ37"/>
<evidence type="ECO:0000313" key="1">
    <source>
        <dbReference type="EMBL" id="MPC36840.1"/>
    </source>
</evidence>
<keyword evidence="2" id="KW-1185">Reference proteome</keyword>
<reference evidence="1 2" key="1">
    <citation type="submission" date="2019-05" db="EMBL/GenBank/DDBJ databases">
        <title>Another draft genome of Portunus trituberculatus and its Hox gene families provides insights of decapod evolution.</title>
        <authorList>
            <person name="Jeong J.-H."/>
            <person name="Song I."/>
            <person name="Kim S."/>
            <person name="Choi T."/>
            <person name="Kim D."/>
            <person name="Ryu S."/>
            <person name="Kim W."/>
        </authorList>
    </citation>
    <scope>NUCLEOTIDE SEQUENCE [LARGE SCALE GENOMIC DNA]</scope>
    <source>
        <tissue evidence="1">Muscle</tissue>
    </source>
</reference>
<proteinExistence type="predicted"/>
<evidence type="ECO:0000313" key="2">
    <source>
        <dbReference type="Proteomes" id="UP000324222"/>
    </source>
</evidence>
<name>A0A5B7EQ37_PORTR</name>